<accession>A0A811R047</accession>
<dbReference type="SUPFAM" id="SSF53098">
    <property type="entry name" value="Ribonuclease H-like"/>
    <property type="match status" value="1"/>
</dbReference>
<evidence type="ECO:0000313" key="4">
    <source>
        <dbReference type="EMBL" id="CAD6261982.1"/>
    </source>
</evidence>
<keyword evidence="2" id="KW-0732">Signal</keyword>
<dbReference type="Proteomes" id="UP000604825">
    <property type="component" value="Unassembled WGS sequence"/>
</dbReference>
<dbReference type="InterPro" id="IPR055298">
    <property type="entry name" value="AtLOH3-like"/>
</dbReference>
<organism evidence="4 5">
    <name type="scientific">Miscanthus lutarioriparius</name>
    <dbReference type="NCBI Taxonomy" id="422564"/>
    <lineage>
        <taxon>Eukaryota</taxon>
        <taxon>Viridiplantae</taxon>
        <taxon>Streptophyta</taxon>
        <taxon>Embryophyta</taxon>
        <taxon>Tracheophyta</taxon>
        <taxon>Spermatophyta</taxon>
        <taxon>Magnoliopsida</taxon>
        <taxon>Liliopsida</taxon>
        <taxon>Poales</taxon>
        <taxon>Poaceae</taxon>
        <taxon>PACMAD clade</taxon>
        <taxon>Panicoideae</taxon>
        <taxon>Andropogonodae</taxon>
        <taxon>Andropogoneae</taxon>
        <taxon>Saccharinae</taxon>
        <taxon>Miscanthus</taxon>
    </lineage>
</organism>
<evidence type="ECO:0000256" key="2">
    <source>
        <dbReference type="SAM" id="SignalP"/>
    </source>
</evidence>
<protein>
    <recommendedName>
        <fullName evidence="3">DUF4371 domain-containing protein</fullName>
    </recommendedName>
</protein>
<dbReference type="PANTHER" id="PTHR11697">
    <property type="entry name" value="GENERAL TRANSCRIPTION FACTOR 2-RELATED ZINC FINGER PROTEIN"/>
    <property type="match status" value="1"/>
</dbReference>
<dbReference type="InterPro" id="IPR025398">
    <property type="entry name" value="DUF4371"/>
</dbReference>
<feature type="domain" description="DUF4371" evidence="3">
    <location>
        <begin position="63"/>
        <end position="137"/>
    </location>
</feature>
<feature type="compositionally biased region" description="Polar residues" evidence="1">
    <location>
        <begin position="508"/>
        <end position="517"/>
    </location>
</feature>
<dbReference type="PANTHER" id="PTHR11697:SF230">
    <property type="entry name" value="ZINC FINGER, MYM DOMAIN CONTAINING 1"/>
    <property type="match status" value="1"/>
</dbReference>
<keyword evidence="5" id="KW-1185">Reference proteome</keyword>
<feature type="signal peptide" evidence="2">
    <location>
        <begin position="1"/>
        <end position="30"/>
    </location>
</feature>
<reference evidence="4" key="1">
    <citation type="submission" date="2020-10" db="EMBL/GenBank/DDBJ databases">
        <authorList>
            <person name="Han B."/>
            <person name="Lu T."/>
            <person name="Zhao Q."/>
            <person name="Huang X."/>
            <person name="Zhao Y."/>
        </authorList>
    </citation>
    <scope>NUCLEOTIDE SEQUENCE</scope>
</reference>
<proteinExistence type="predicted"/>
<dbReference type="InterPro" id="IPR012337">
    <property type="entry name" value="RNaseH-like_sf"/>
</dbReference>
<dbReference type="Pfam" id="PF14291">
    <property type="entry name" value="DUF4371"/>
    <property type="match status" value="1"/>
</dbReference>
<dbReference type="OrthoDB" id="688509at2759"/>
<feature type="region of interest" description="Disordered" evidence="1">
    <location>
        <begin position="554"/>
        <end position="581"/>
    </location>
</feature>
<gene>
    <name evidence="4" type="ORF">NCGR_LOCUS45365</name>
</gene>
<evidence type="ECO:0000313" key="5">
    <source>
        <dbReference type="Proteomes" id="UP000604825"/>
    </source>
</evidence>
<dbReference type="AlphaFoldDB" id="A0A811R047"/>
<evidence type="ECO:0000259" key="3">
    <source>
        <dbReference type="Pfam" id="PF14291"/>
    </source>
</evidence>
<sequence length="581" mass="66194">MAPTTSLPASALLLPMALVCMRLAAPFACAVPCGLRSPRLACHELGLSQPCLPHKVSARSARVMCYENLKNQPCHIIHAVEKQTNEEIKKNILRLRTSIDAVRWLAFQACAFRGHDESIDSKNQGNFLEMVKLLASYDDERNDDLHDNQVAEMEHLIELNELETGSGANQIRTLHRPEDTRWSSHYDSICSLLKLYKPTFLVLKDIAIAKGSGSTPALGRAKNFLVFIKLMMSFDFVFILHVMKELMGITDLLYKKLQQKTQDIVNAMDDVATTKKLIQSLRDHGWSALFNDVTSFCIKQGIQVSNMNAFYADYIRSRAENELSVEHHYKYDIFTVAIDQQLHELNNRFSEQATELLILCTSLDPRDSFRSFKIDDICLLASKFYPADFSEQERNNLRHQLQHYELDVLANPQLQNLSTIANLCRRLAETRKSNDYYLIDSSIPRGSNFITLKVHPRRASVMLTKSFERDLLSYLSPDAYWAASVKLQVRKQTPEEPLSEEDEKHAVSDSQMPTFDSTCPAPQCHANLTDHLMRKISEAATHVPPLPAFRAELEKEEESLRPPPAFKRLLLHQRRSGPSNH</sequence>
<comment type="caution">
    <text evidence="4">The sequence shown here is derived from an EMBL/GenBank/DDBJ whole genome shotgun (WGS) entry which is preliminary data.</text>
</comment>
<feature type="region of interest" description="Disordered" evidence="1">
    <location>
        <begin position="492"/>
        <end position="517"/>
    </location>
</feature>
<feature type="chain" id="PRO_5033057495" description="DUF4371 domain-containing protein" evidence="2">
    <location>
        <begin position="31"/>
        <end position="581"/>
    </location>
</feature>
<evidence type="ECO:0000256" key="1">
    <source>
        <dbReference type="SAM" id="MobiDB-lite"/>
    </source>
</evidence>
<dbReference type="EMBL" id="CAJGYO010000012">
    <property type="protein sequence ID" value="CAD6261982.1"/>
    <property type="molecule type" value="Genomic_DNA"/>
</dbReference>
<name>A0A811R047_9POAL</name>